<gene>
    <name evidence="11" type="ORF">MGWOODY_Clf1849</name>
</gene>
<keyword evidence="11" id="KW-0132">Cell division</keyword>
<dbReference type="Pfam" id="PF05698">
    <property type="entry name" value="Trigger_C"/>
    <property type="match status" value="1"/>
</dbReference>
<dbReference type="InterPro" id="IPR008880">
    <property type="entry name" value="Trigger_fac_C"/>
</dbReference>
<proteinExistence type="inferred from homology"/>
<evidence type="ECO:0000259" key="8">
    <source>
        <dbReference type="Pfam" id="PF00254"/>
    </source>
</evidence>
<evidence type="ECO:0000256" key="1">
    <source>
        <dbReference type="ARBA" id="ARBA00000971"/>
    </source>
</evidence>
<dbReference type="Pfam" id="PF05697">
    <property type="entry name" value="Trigger_N"/>
    <property type="match status" value="1"/>
</dbReference>
<dbReference type="GO" id="GO:0044183">
    <property type="term" value="F:protein folding chaperone"/>
    <property type="evidence" value="ECO:0007669"/>
    <property type="project" value="TreeGrafter"/>
</dbReference>
<keyword evidence="4" id="KW-0697">Rotamase</keyword>
<dbReference type="Pfam" id="PF00254">
    <property type="entry name" value="FKBP_C"/>
    <property type="match status" value="1"/>
</dbReference>
<comment type="catalytic activity">
    <reaction evidence="1">
        <text>[protein]-peptidylproline (omega=180) = [protein]-peptidylproline (omega=0)</text>
        <dbReference type="Rhea" id="RHEA:16237"/>
        <dbReference type="Rhea" id="RHEA-COMP:10747"/>
        <dbReference type="Rhea" id="RHEA-COMP:10748"/>
        <dbReference type="ChEBI" id="CHEBI:83833"/>
        <dbReference type="ChEBI" id="CHEBI:83834"/>
        <dbReference type="EC" id="5.2.1.8"/>
    </reaction>
</comment>
<dbReference type="InterPro" id="IPR036611">
    <property type="entry name" value="Trigger_fac_ribosome-bd_sf"/>
</dbReference>
<evidence type="ECO:0000313" key="11">
    <source>
        <dbReference type="EMBL" id="CUV03057.1"/>
    </source>
</evidence>
<organism evidence="11">
    <name type="scientific">hydrothermal vent metagenome</name>
    <dbReference type="NCBI Taxonomy" id="652676"/>
    <lineage>
        <taxon>unclassified sequences</taxon>
        <taxon>metagenomes</taxon>
        <taxon>ecological metagenomes</taxon>
    </lineage>
</organism>
<feature type="compositionally biased region" description="Acidic residues" evidence="7">
    <location>
        <begin position="454"/>
        <end position="467"/>
    </location>
</feature>
<keyword evidence="6 11" id="KW-0413">Isomerase</keyword>
<dbReference type="PIRSF" id="PIRSF003095">
    <property type="entry name" value="Trigger_factor"/>
    <property type="match status" value="1"/>
</dbReference>
<feature type="domain" description="Trigger factor ribosome-binding bacterial" evidence="9">
    <location>
        <begin position="1"/>
        <end position="142"/>
    </location>
</feature>
<evidence type="ECO:0000256" key="6">
    <source>
        <dbReference type="ARBA" id="ARBA00023235"/>
    </source>
</evidence>
<dbReference type="InterPro" id="IPR046357">
    <property type="entry name" value="PPIase_dom_sf"/>
</dbReference>
<dbReference type="Gene3D" id="3.10.50.40">
    <property type="match status" value="1"/>
</dbReference>
<evidence type="ECO:0000256" key="3">
    <source>
        <dbReference type="ARBA" id="ARBA00013194"/>
    </source>
</evidence>
<dbReference type="GO" id="GO:0043022">
    <property type="term" value="F:ribosome binding"/>
    <property type="evidence" value="ECO:0007669"/>
    <property type="project" value="TreeGrafter"/>
</dbReference>
<dbReference type="SUPFAM" id="SSF54534">
    <property type="entry name" value="FKBP-like"/>
    <property type="match status" value="1"/>
</dbReference>
<keyword evidence="5" id="KW-0143">Chaperone</keyword>
<feature type="domain" description="PPIase FKBP-type" evidence="8">
    <location>
        <begin position="159"/>
        <end position="236"/>
    </location>
</feature>
<dbReference type="GO" id="GO:0015031">
    <property type="term" value="P:protein transport"/>
    <property type="evidence" value="ECO:0007669"/>
    <property type="project" value="InterPro"/>
</dbReference>
<dbReference type="SUPFAM" id="SSF102735">
    <property type="entry name" value="Trigger factor ribosome-binding domain"/>
    <property type="match status" value="1"/>
</dbReference>
<dbReference type="Gene3D" id="3.30.70.1050">
    <property type="entry name" value="Trigger factor ribosome-binding domain"/>
    <property type="match status" value="1"/>
</dbReference>
<dbReference type="GO" id="GO:0003755">
    <property type="term" value="F:peptidyl-prolyl cis-trans isomerase activity"/>
    <property type="evidence" value="ECO:0007669"/>
    <property type="project" value="UniProtKB-KW"/>
</dbReference>
<dbReference type="InterPro" id="IPR001179">
    <property type="entry name" value="PPIase_FKBP_dom"/>
</dbReference>
<dbReference type="InterPro" id="IPR008881">
    <property type="entry name" value="Trigger_fac_ribosome-bd_bac"/>
</dbReference>
<comment type="similarity">
    <text evidence="2">Belongs to the FKBP-type PPIase family. Tig subfamily.</text>
</comment>
<dbReference type="GO" id="GO:0051301">
    <property type="term" value="P:cell division"/>
    <property type="evidence" value="ECO:0007669"/>
    <property type="project" value="UniProtKB-KW"/>
</dbReference>
<dbReference type="InterPro" id="IPR027304">
    <property type="entry name" value="Trigger_fact/SurA_dom_sf"/>
</dbReference>
<feature type="compositionally biased region" description="Acidic residues" evidence="7">
    <location>
        <begin position="438"/>
        <end position="448"/>
    </location>
</feature>
<dbReference type="EMBL" id="FAXA01000348">
    <property type="protein sequence ID" value="CUV03057.1"/>
    <property type="molecule type" value="Genomic_DNA"/>
</dbReference>
<dbReference type="GO" id="GO:0043335">
    <property type="term" value="P:protein unfolding"/>
    <property type="evidence" value="ECO:0007669"/>
    <property type="project" value="TreeGrafter"/>
</dbReference>
<evidence type="ECO:0000259" key="9">
    <source>
        <dbReference type="Pfam" id="PF05697"/>
    </source>
</evidence>
<dbReference type="InterPro" id="IPR037041">
    <property type="entry name" value="Trigger_fac_C_sf"/>
</dbReference>
<name>A0A170QAM0_9ZZZZ</name>
<sequence>MNVTKDSVTNTEVTLTISMDSDDEEPFLNRSFRRVASRVRIPGFRPGKAPRSVVESHLGRDALVHEALEFMIPESLDKVLKDEDIQAFMEPQLEVLDMAPVSFKAVVALEPIVDLGEFQSIRLEREQVEVTDEQVDHVLEDLRFEAAPWEPVERPLAFGDLVSMNVKGVIEGEDVIDDQGIDFVPQVDNNLPFPGFSVYLEGMTEEQTKEFTLAVPDDYPQEGYAGKECHFDVEVLSIKEKNLAELDDEFAKGVREGFESLEALTDHVRRRLSDEGEAAETRRLEASSLEELKKLAKIEASELVYERELDLMYEERQRSLRNQRIDMELYLSYAGQTEEELREQMKPQAEERLNTMLVLRKLADVEEIEIVDEDVEEEIGNLIASTGGESETAMKQALSTDNAKESIRSTLMNRKIMARLVEIVQGEGSSSLAIAEATPEEPAEETPEETTTAEPEEESSPAEEAKE</sequence>
<reference evidence="11" key="1">
    <citation type="submission" date="2015-10" db="EMBL/GenBank/DDBJ databases">
        <authorList>
            <person name="Gilbert D.G."/>
        </authorList>
    </citation>
    <scope>NUCLEOTIDE SEQUENCE</scope>
</reference>
<protein>
    <recommendedName>
        <fullName evidence="3">peptidylprolyl isomerase</fullName>
        <ecNumber evidence="3">5.2.1.8</ecNumber>
    </recommendedName>
</protein>
<evidence type="ECO:0000256" key="4">
    <source>
        <dbReference type="ARBA" id="ARBA00023110"/>
    </source>
</evidence>
<evidence type="ECO:0000256" key="5">
    <source>
        <dbReference type="ARBA" id="ARBA00023186"/>
    </source>
</evidence>
<feature type="region of interest" description="Disordered" evidence="7">
    <location>
        <begin position="427"/>
        <end position="467"/>
    </location>
</feature>
<accession>A0A170QAM0</accession>
<evidence type="ECO:0000259" key="10">
    <source>
        <dbReference type="Pfam" id="PF05698"/>
    </source>
</evidence>
<dbReference type="Gene3D" id="1.10.3120.10">
    <property type="entry name" value="Trigger factor, C-terminal domain"/>
    <property type="match status" value="1"/>
</dbReference>
<feature type="domain" description="Trigger factor C-terminal" evidence="10">
    <location>
        <begin position="260"/>
        <end position="422"/>
    </location>
</feature>
<keyword evidence="11" id="KW-0131">Cell cycle</keyword>
<dbReference type="AlphaFoldDB" id="A0A170QAM0"/>
<dbReference type="GO" id="GO:0051083">
    <property type="term" value="P:'de novo' cotranslational protein folding"/>
    <property type="evidence" value="ECO:0007669"/>
    <property type="project" value="TreeGrafter"/>
</dbReference>
<dbReference type="EC" id="5.2.1.8" evidence="3"/>
<dbReference type="PANTHER" id="PTHR30560:SF3">
    <property type="entry name" value="TRIGGER FACTOR-LIKE PROTEIN TIG, CHLOROPLASTIC"/>
    <property type="match status" value="1"/>
</dbReference>
<dbReference type="SUPFAM" id="SSF109998">
    <property type="entry name" value="Triger factor/SurA peptide-binding domain-like"/>
    <property type="match status" value="1"/>
</dbReference>
<dbReference type="NCBIfam" id="TIGR00115">
    <property type="entry name" value="tig"/>
    <property type="match status" value="1"/>
</dbReference>
<dbReference type="PANTHER" id="PTHR30560">
    <property type="entry name" value="TRIGGER FACTOR CHAPERONE AND PEPTIDYL-PROLYL CIS/TRANS ISOMERASE"/>
    <property type="match status" value="1"/>
</dbReference>
<dbReference type="InterPro" id="IPR005215">
    <property type="entry name" value="Trig_fac"/>
</dbReference>
<evidence type="ECO:0000256" key="2">
    <source>
        <dbReference type="ARBA" id="ARBA00005464"/>
    </source>
</evidence>
<evidence type="ECO:0000256" key="7">
    <source>
        <dbReference type="SAM" id="MobiDB-lite"/>
    </source>
</evidence>
<dbReference type="HAMAP" id="MF_00303">
    <property type="entry name" value="Trigger_factor_Tig"/>
    <property type="match status" value="1"/>
</dbReference>